<dbReference type="Proteomes" id="UP001054252">
    <property type="component" value="Unassembled WGS sequence"/>
</dbReference>
<keyword evidence="2" id="KW-1185">Reference proteome</keyword>
<accession>A0AAV5JX72</accession>
<organism evidence="1 2">
    <name type="scientific">Rubroshorea leprosula</name>
    <dbReference type="NCBI Taxonomy" id="152421"/>
    <lineage>
        <taxon>Eukaryota</taxon>
        <taxon>Viridiplantae</taxon>
        <taxon>Streptophyta</taxon>
        <taxon>Embryophyta</taxon>
        <taxon>Tracheophyta</taxon>
        <taxon>Spermatophyta</taxon>
        <taxon>Magnoliopsida</taxon>
        <taxon>eudicotyledons</taxon>
        <taxon>Gunneridae</taxon>
        <taxon>Pentapetalae</taxon>
        <taxon>rosids</taxon>
        <taxon>malvids</taxon>
        <taxon>Malvales</taxon>
        <taxon>Dipterocarpaceae</taxon>
        <taxon>Rubroshorea</taxon>
    </lineage>
</organism>
<sequence>MLHKASSLKLFPFFIKELNWQSLWESDLAIPRMPFVEAFL</sequence>
<dbReference type="EMBL" id="BPVZ01000050">
    <property type="protein sequence ID" value="GKV18327.1"/>
    <property type="molecule type" value="Genomic_DNA"/>
</dbReference>
<gene>
    <name evidence="1" type="ORF">SLEP1_g28724</name>
</gene>
<dbReference type="AlphaFoldDB" id="A0AAV5JX72"/>
<evidence type="ECO:0000313" key="2">
    <source>
        <dbReference type="Proteomes" id="UP001054252"/>
    </source>
</evidence>
<protein>
    <submittedName>
        <fullName evidence="1">Uncharacterized protein</fullName>
    </submittedName>
</protein>
<proteinExistence type="predicted"/>
<evidence type="ECO:0000313" key="1">
    <source>
        <dbReference type="EMBL" id="GKV18327.1"/>
    </source>
</evidence>
<name>A0AAV5JX72_9ROSI</name>
<reference evidence="1 2" key="1">
    <citation type="journal article" date="2021" name="Commun. Biol.">
        <title>The genome of Shorea leprosula (Dipterocarpaceae) highlights the ecological relevance of drought in aseasonal tropical rainforests.</title>
        <authorList>
            <person name="Ng K.K.S."/>
            <person name="Kobayashi M.J."/>
            <person name="Fawcett J.A."/>
            <person name="Hatakeyama M."/>
            <person name="Paape T."/>
            <person name="Ng C.H."/>
            <person name="Ang C.C."/>
            <person name="Tnah L.H."/>
            <person name="Lee C.T."/>
            <person name="Nishiyama T."/>
            <person name="Sese J."/>
            <person name="O'Brien M.J."/>
            <person name="Copetti D."/>
            <person name="Mohd Noor M.I."/>
            <person name="Ong R.C."/>
            <person name="Putra M."/>
            <person name="Sireger I.Z."/>
            <person name="Indrioko S."/>
            <person name="Kosugi Y."/>
            <person name="Izuno A."/>
            <person name="Isagi Y."/>
            <person name="Lee S.L."/>
            <person name="Shimizu K.K."/>
        </authorList>
    </citation>
    <scope>NUCLEOTIDE SEQUENCE [LARGE SCALE GENOMIC DNA]</scope>
    <source>
        <strain evidence="1">214</strain>
    </source>
</reference>
<comment type="caution">
    <text evidence="1">The sequence shown here is derived from an EMBL/GenBank/DDBJ whole genome shotgun (WGS) entry which is preliminary data.</text>
</comment>